<sequence>MLPDDMLPEDMLPDRPPPLPNDPPIRAMAGSATDPATRKPIATARRGMDLFMVKSFRALLGNADRFPSDPRAMDRFTEVLAPDCCRLLVLADISTRSERIRHRRRAHCP</sequence>
<dbReference type="EMBL" id="BKAJ01000018">
    <property type="protein sequence ID" value="GEP53901.1"/>
    <property type="molecule type" value="Genomic_DNA"/>
</dbReference>
<reference evidence="2 3" key="1">
    <citation type="submission" date="2019-07" db="EMBL/GenBank/DDBJ databases">
        <title>Whole genome shotgun sequence of Reyranella soli NBRC 108950.</title>
        <authorList>
            <person name="Hosoyama A."/>
            <person name="Uohara A."/>
            <person name="Ohji S."/>
            <person name="Ichikawa N."/>
        </authorList>
    </citation>
    <scope>NUCLEOTIDE SEQUENCE [LARGE SCALE GENOMIC DNA]</scope>
    <source>
        <strain evidence="2 3">NBRC 108950</strain>
    </source>
</reference>
<feature type="compositionally biased region" description="Pro residues" evidence="1">
    <location>
        <begin position="14"/>
        <end position="23"/>
    </location>
</feature>
<feature type="region of interest" description="Disordered" evidence="1">
    <location>
        <begin position="1"/>
        <end position="38"/>
    </location>
</feature>
<dbReference type="Proteomes" id="UP000321058">
    <property type="component" value="Unassembled WGS sequence"/>
</dbReference>
<proteinExistence type="predicted"/>
<evidence type="ECO:0000256" key="1">
    <source>
        <dbReference type="SAM" id="MobiDB-lite"/>
    </source>
</evidence>
<name>A0A512N5H8_9HYPH</name>
<evidence type="ECO:0000313" key="2">
    <source>
        <dbReference type="EMBL" id="GEP53901.1"/>
    </source>
</evidence>
<keyword evidence="3" id="KW-1185">Reference proteome</keyword>
<organism evidence="2 3">
    <name type="scientific">Reyranella soli</name>
    <dbReference type="NCBI Taxonomy" id="1230389"/>
    <lineage>
        <taxon>Bacteria</taxon>
        <taxon>Pseudomonadati</taxon>
        <taxon>Pseudomonadota</taxon>
        <taxon>Alphaproteobacteria</taxon>
        <taxon>Hyphomicrobiales</taxon>
        <taxon>Reyranellaceae</taxon>
        <taxon>Reyranella</taxon>
    </lineage>
</organism>
<evidence type="ECO:0000313" key="3">
    <source>
        <dbReference type="Proteomes" id="UP000321058"/>
    </source>
</evidence>
<protein>
    <submittedName>
        <fullName evidence="2">Uncharacterized protein</fullName>
    </submittedName>
</protein>
<gene>
    <name evidence="2" type="ORF">RSO01_10670</name>
</gene>
<dbReference type="AlphaFoldDB" id="A0A512N5H8"/>
<accession>A0A512N5H8</accession>
<comment type="caution">
    <text evidence="2">The sequence shown here is derived from an EMBL/GenBank/DDBJ whole genome shotgun (WGS) entry which is preliminary data.</text>
</comment>